<dbReference type="Proteomes" id="UP000019116">
    <property type="component" value="Chromosome 4B"/>
</dbReference>
<organism evidence="18">
    <name type="scientific">Triticum aestivum</name>
    <name type="common">Wheat</name>
    <dbReference type="NCBI Taxonomy" id="4565"/>
    <lineage>
        <taxon>Eukaryota</taxon>
        <taxon>Viridiplantae</taxon>
        <taxon>Streptophyta</taxon>
        <taxon>Embryophyta</taxon>
        <taxon>Tracheophyta</taxon>
        <taxon>Spermatophyta</taxon>
        <taxon>Magnoliopsida</taxon>
        <taxon>Liliopsida</taxon>
        <taxon>Poales</taxon>
        <taxon>Poaceae</taxon>
        <taxon>BOP clade</taxon>
        <taxon>Pooideae</taxon>
        <taxon>Triticodae</taxon>
        <taxon>Triticeae</taxon>
        <taxon>Triticinae</taxon>
        <taxon>Triticum</taxon>
    </lineage>
</organism>
<feature type="domain" description="Glutamine amidotransferase" evidence="17">
    <location>
        <begin position="53"/>
        <end position="248"/>
    </location>
</feature>
<evidence type="ECO:0000256" key="15">
    <source>
        <dbReference type="RuleBase" id="RU003657"/>
    </source>
</evidence>
<evidence type="ECO:0000256" key="11">
    <source>
        <dbReference type="ARBA" id="ARBA00061106"/>
    </source>
</evidence>
<keyword evidence="2 12" id="KW-0028">Amino-acid biosynthesis</keyword>
<evidence type="ECO:0000259" key="17">
    <source>
        <dbReference type="Pfam" id="PF00117"/>
    </source>
</evidence>
<dbReference type="UniPathway" id="UPA00031">
    <property type="reaction ID" value="UER00010"/>
</dbReference>
<dbReference type="InterPro" id="IPR014640">
    <property type="entry name" value="IGPS_HisHF"/>
</dbReference>
<feature type="region of interest" description="PRFAR binding" evidence="14">
    <location>
        <begin position="395"/>
        <end position="396"/>
    </location>
</feature>
<gene>
    <name evidence="18" type="primary">LOC123092717</name>
</gene>
<dbReference type="EnsemblPlants" id="TraesCS4B02G219800.2">
    <property type="protein sequence ID" value="TraesCS4B02G219800.2"/>
    <property type="gene ID" value="TraesCS4B02G219800"/>
</dbReference>
<sequence length="578" mass="62067">MPPPPPPSQGAMATGAANHPLPCSVGRPKGTNQRRRPASLSVRASSNANTVTLLDYGAGNVRSVRNAIRHLGVNIRDVRSPEDILSADRLVFPGVGAFGSAMDVLNRTGMADALREYIRRDRPFLGICLGLQLLFDSSEENGPVSGLGVIPGVVRRFDSSEGLIVPHIGWNALQITKDTQLLQGADGHHVYFVHSYHALPSDANRDWISSSCNYGESFISSISMGNIEAVQFHPEKSGATGLSIFEKFLSPNSSGAKAPAHRKASKLAKRVIACLDVRSNDNGDLVVTKGDQYDVRDHSSSKEVRNLGKPVELASQYYIDGADEVSFLNITGFRAFPLGDLPMLEVLRCASEKVFVPLTVGGGIRDFTDESGRYYSSLEVASEYFRSGADKISIGSDAVFAAEAYLQTGTGKSSLEQISRVYGNQAVVVSIDPRRVYVKSPDEVQFRTVKVSSKGPLGEEYAWYQCTVSGGRDSRPIGAYELAKAVEELGAGEILLNCIDCDGQGGGFDIDLIKMVSDAVTIPVIASSGAGSVEHFSEVFEKTNASAALAAGIFHRKEVPILAVKEHLVDAGVEVRMQ</sequence>
<evidence type="ECO:0000256" key="13">
    <source>
        <dbReference type="PIRSR" id="PIRSR036936-1"/>
    </source>
</evidence>
<feature type="region of interest" description="PRFAR binding" evidence="14">
    <location>
        <begin position="528"/>
        <end position="529"/>
    </location>
</feature>
<name>A0A3B6IV75_WHEAT</name>
<evidence type="ECO:0000256" key="6">
    <source>
        <dbReference type="ARBA" id="ARBA00023239"/>
    </source>
</evidence>
<dbReference type="SMR" id="A0A3B6IV75"/>
<evidence type="ECO:0000313" key="19">
    <source>
        <dbReference type="Proteomes" id="UP000019116"/>
    </source>
</evidence>
<keyword evidence="7 12" id="KW-0511">Multifunctional enzyme</keyword>
<dbReference type="GO" id="GO:0000105">
    <property type="term" value="P:L-histidine biosynthetic process"/>
    <property type="evidence" value="ECO:0007669"/>
    <property type="project" value="UniProtKB-UniRule"/>
</dbReference>
<dbReference type="SUPFAM" id="SSF52317">
    <property type="entry name" value="Class I glutamine amidotransferase-like"/>
    <property type="match status" value="1"/>
</dbReference>
<dbReference type="Gramene" id="TraesCS4B02G219800.2">
    <property type="protein sequence ID" value="TraesCS4B02G219800.2"/>
    <property type="gene ID" value="TraesCS4B02G219800"/>
</dbReference>
<dbReference type="HAMAP" id="MF_00278">
    <property type="entry name" value="HisH"/>
    <property type="match status" value="1"/>
</dbReference>
<dbReference type="NCBIfam" id="TIGR01855">
    <property type="entry name" value="IMP_synth_hisH"/>
    <property type="match status" value="1"/>
</dbReference>
<dbReference type="Gene3D" id="3.20.20.70">
    <property type="entry name" value="Aldolase class I"/>
    <property type="match status" value="1"/>
</dbReference>
<reference evidence="18" key="1">
    <citation type="submission" date="2018-08" db="EMBL/GenBank/DDBJ databases">
        <authorList>
            <person name="Rossello M."/>
        </authorList>
    </citation>
    <scope>NUCLEOTIDE SEQUENCE [LARGE SCALE GENOMIC DNA]</scope>
    <source>
        <strain evidence="18">cv. Chinese Spring</strain>
    </source>
</reference>
<feature type="active site" evidence="13">
    <location>
        <position position="276"/>
    </location>
</feature>
<feature type="active site" description="For GATase activity" evidence="13">
    <location>
        <position position="233"/>
    </location>
</feature>
<feature type="region of interest" description="Disordered" evidence="16">
    <location>
        <begin position="1"/>
        <end position="42"/>
    </location>
</feature>
<evidence type="ECO:0000256" key="1">
    <source>
        <dbReference type="ARBA" id="ARBA00005091"/>
    </source>
</evidence>
<dbReference type="Pfam" id="PF00977">
    <property type="entry name" value="His_biosynth"/>
    <property type="match status" value="1"/>
</dbReference>
<evidence type="ECO:0000256" key="10">
    <source>
        <dbReference type="ARBA" id="ARBA00055946"/>
    </source>
</evidence>
<evidence type="ECO:0000256" key="2">
    <source>
        <dbReference type="ARBA" id="ARBA00022605"/>
    </source>
</evidence>
<feature type="active site" description="For GATase activity" evidence="13">
    <location>
        <position position="128"/>
    </location>
</feature>
<dbReference type="Gramene" id="TraesJUL4B03G02361370.2">
    <property type="protein sequence ID" value="TraesJUL4B03G02361370.2"/>
    <property type="gene ID" value="TraesJUL4B03G02361370"/>
</dbReference>
<evidence type="ECO:0000256" key="3">
    <source>
        <dbReference type="ARBA" id="ARBA00022801"/>
    </source>
</evidence>
<dbReference type="Gramene" id="TraesPARA_EIv1.0_1366730.2">
    <property type="protein sequence ID" value="TraesPARA_EIv1.0_1366730.2.CDS"/>
    <property type="gene ID" value="TraesPARA_EIv1.0_1366730"/>
</dbReference>
<feature type="region of interest" description="PRFAR binding" evidence="14">
    <location>
        <begin position="551"/>
        <end position="552"/>
    </location>
</feature>
<dbReference type="GO" id="GO:0009507">
    <property type="term" value="C:chloroplast"/>
    <property type="evidence" value="ECO:0007669"/>
    <property type="project" value="UniProtKB-SubCell"/>
</dbReference>
<proteinExistence type="inferred from homology"/>
<dbReference type="InterPro" id="IPR029062">
    <property type="entry name" value="Class_I_gatase-like"/>
</dbReference>
<dbReference type="InterPro" id="IPR050064">
    <property type="entry name" value="IGPS_HisA/HisF"/>
</dbReference>
<comment type="similarity">
    <text evidence="15">Belongs to the HisA/HisF family.</text>
</comment>
<feature type="binding site" evidence="14">
    <location>
        <position position="363"/>
    </location>
    <ligand>
        <name>substrate</name>
    </ligand>
</feature>
<reference evidence="18" key="2">
    <citation type="submission" date="2018-10" db="UniProtKB">
        <authorList>
            <consortium name="EnsemblPlants"/>
        </authorList>
    </citation>
    <scope>IDENTIFICATION</scope>
</reference>
<evidence type="ECO:0000256" key="7">
    <source>
        <dbReference type="ARBA" id="ARBA00023268"/>
    </source>
</evidence>
<keyword evidence="6 12" id="KW-0456">Lyase</keyword>
<dbReference type="EC" id="3.5.1.2" evidence="12"/>
<dbReference type="PIRSF" id="PIRSF036936">
    <property type="entry name" value="IGPS_HisHF"/>
    <property type="match status" value="1"/>
</dbReference>
<dbReference type="InterPro" id="IPR010139">
    <property type="entry name" value="Imidazole-glycPsynth_HisH"/>
</dbReference>
<dbReference type="AlphaFoldDB" id="A0A3B6IV75"/>
<feature type="region of interest" description="PRFAR binding" evidence="14">
    <location>
        <begin position="430"/>
        <end position="432"/>
    </location>
</feature>
<dbReference type="CDD" id="cd04731">
    <property type="entry name" value="HisF"/>
    <property type="match status" value="1"/>
</dbReference>
<feature type="active site" description="For GATase activity" evidence="13">
    <location>
        <position position="235"/>
    </location>
</feature>
<keyword evidence="12" id="KW-0150">Chloroplast</keyword>
<dbReference type="NCBIfam" id="TIGR00735">
    <property type="entry name" value="hisF"/>
    <property type="match status" value="1"/>
</dbReference>
<feature type="binding site" description="covalent" evidence="14">
    <location>
        <position position="128"/>
    </location>
    <ligand>
        <name>L-glutamine</name>
        <dbReference type="ChEBI" id="CHEBI:58359"/>
    </ligand>
</feature>
<evidence type="ECO:0000256" key="14">
    <source>
        <dbReference type="PIRSR" id="PIRSR036936-2"/>
    </source>
</evidence>
<keyword evidence="4 12" id="KW-0315">Glutamine amidotransferase</keyword>
<dbReference type="PANTHER" id="PTHR21235:SF2">
    <property type="entry name" value="IMIDAZOLE GLYCEROL PHOSPHATE SYNTHASE HISHF"/>
    <property type="match status" value="1"/>
</dbReference>
<keyword evidence="5 12" id="KW-0368">Histidine biosynthesis</keyword>
<comment type="subcellular location">
    <subcellularLocation>
        <location evidence="12">Plastid</location>
        <location evidence="12">Chloroplast</location>
    </subcellularLocation>
</comment>
<dbReference type="InterPro" id="IPR013785">
    <property type="entry name" value="Aldolase_TIM"/>
</dbReference>
<dbReference type="Gene3D" id="3.40.50.880">
    <property type="match status" value="1"/>
</dbReference>
<dbReference type="FunFam" id="3.20.20.70:FF:000094">
    <property type="entry name" value="Imidazole glycerol phosphate synthase hisHF"/>
    <property type="match status" value="1"/>
</dbReference>
<dbReference type="PROSITE" id="PS51273">
    <property type="entry name" value="GATASE_TYPE_1"/>
    <property type="match status" value="1"/>
</dbReference>
<evidence type="ECO:0000256" key="12">
    <source>
        <dbReference type="PIRNR" id="PIRNR036936"/>
    </source>
</evidence>
<keyword evidence="12" id="KW-0934">Plastid</keyword>
<comment type="catalytic activity">
    <reaction evidence="8 12">
        <text>5-[(5-phospho-1-deoxy-D-ribulos-1-ylimino)methylamino]-1-(5-phospho-beta-D-ribosyl)imidazole-4-carboxamide + L-glutamine = D-erythro-1-(imidazol-4-yl)glycerol 3-phosphate + 5-amino-1-(5-phospho-beta-D-ribosyl)imidazole-4-carboxamide + L-glutamate + H(+)</text>
        <dbReference type="Rhea" id="RHEA:24793"/>
        <dbReference type="ChEBI" id="CHEBI:15378"/>
        <dbReference type="ChEBI" id="CHEBI:29985"/>
        <dbReference type="ChEBI" id="CHEBI:58278"/>
        <dbReference type="ChEBI" id="CHEBI:58359"/>
        <dbReference type="ChEBI" id="CHEBI:58475"/>
        <dbReference type="ChEBI" id="CHEBI:58525"/>
        <dbReference type="EC" id="4.3.2.10"/>
    </reaction>
</comment>
<accession>A0A3B6IV75</accession>
<comment type="similarity">
    <text evidence="11 12">In the C-terminal section; belongs to the HisA/HisF family.</text>
</comment>
<dbReference type="Gramene" id="TraesCS4B03G0603300.1">
    <property type="protein sequence ID" value="TraesCS4B03G0603300.1.CDS"/>
    <property type="gene ID" value="TraesCS4B03G0603300"/>
</dbReference>
<keyword evidence="3 12" id="KW-0378">Hydrolase</keyword>
<evidence type="ECO:0000256" key="4">
    <source>
        <dbReference type="ARBA" id="ARBA00022962"/>
    </source>
</evidence>
<feature type="binding site" evidence="14">
    <location>
        <position position="497"/>
    </location>
    <ligand>
        <name>substrate</name>
    </ligand>
</feature>
<evidence type="ECO:0000313" key="18">
    <source>
        <dbReference type="EnsemblPlants" id="TraesCS4B02G219800.2"/>
    </source>
</evidence>
<dbReference type="PANTHER" id="PTHR21235">
    <property type="entry name" value="IMIDAZOLE GLYCEROL PHOSPHATE SYNTHASE SUBUNIT HISF/H IGP SYNTHASE SUBUNIT HISF/H"/>
    <property type="match status" value="1"/>
</dbReference>
<comment type="pathway">
    <text evidence="1 12">Amino-acid biosynthesis; L-histidine biosynthesis; L-histidine from 5-phospho-alpha-D-ribose 1-diphosphate: step 5/9.</text>
</comment>
<protein>
    <recommendedName>
        <fullName evidence="12">Imidazole glycerol phosphate synthase hisHF</fullName>
    </recommendedName>
    <domain>
        <recommendedName>
            <fullName evidence="12">Glutaminase</fullName>
            <ecNumber evidence="12">3.5.1.2</ecNumber>
        </recommendedName>
    </domain>
    <domain>
        <recommendedName>
            <fullName evidence="12">Cyclase</fullName>
        </recommendedName>
    </domain>
</protein>
<dbReference type="InterPro" id="IPR017926">
    <property type="entry name" value="GATASE"/>
</dbReference>
<comment type="function">
    <text evidence="10 12">IGPS catalyzes the conversion of PRFAR and glutamine to IGP, AICAR and glutamate. The glutaminase domain produces the ammonia necessary for the cyclase domain to produce IGP and AICAR from PRFAR. The ammonia is channeled to the active site of the cyclase domain.</text>
</comment>
<dbReference type="InterPro" id="IPR011060">
    <property type="entry name" value="RibuloseP-bd_barrel"/>
</dbReference>
<dbReference type="SUPFAM" id="SSF51366">
    <property type="entry name" value="Ribulose-phoshate binding barrel"/>
    <property type="match status" value="1"/>
</dbReference>
<feature type="region of interest" description="PRFAR binding" evidence="14">
    <location>
        <begin position="502"/>
        <end position="503"/>
    </location>
</feature>
<evidence type="ECO:0000256" key="9">
    <source>
        <dbReference type="ARBA" id="ARBA00049534"/>
    </source>
</evidence>
<dbReference type="Pfam" id="PF00117">
    <property type="entry name" value="GATase"/>
    <property type="match status" value="1"/>
</dbReference>
<dbReference type="GO" id="GO:0016829">
    <property type="term" value="F:lyase activity"/>
    <property type="evidence" value="ECO:0007669"/>
    <property type="project" value="UniProtKB-KW"/>
</dbReference>
<dbReference type="CDD" id="cd01748">
    <property type="entry name" value="GATase1_IGP_Synthase"/>
    <property type="match status" value="1"/>
</dbReference>
<dbReference type="InterPro" id="IPR006062">
    <property type="entry name" value="His_biosynth"/>
</dbReference>
<dbReference type="InterPro" id="IPR004651">
    <property type="entry name" value="HisF"/>
</dbReference>
<keyword evidence="19" id="KW-1185">Reference proteome</keyword>
<evidence type="ECO:0000256" key="5">
    <source>
        <dbReference type="ARBA" id="ARBA00023102"/>
    </source>
</evidence>
<dbReference type="GO" id="GO:0004359">
    <property type="term" value="F:glutaminase activity"/>
    <property type="evidence" value="ECO:0007669"/>
    <property type="project" value="UniProtKB-EC"/>
</dbReference>
<dbReference type="OrthoDB" id="10254903at2759"/>
<dbReference type="GO" id="GO:0000107">
    <property type="term" value="F:imidazoleglycerol-phosphate synthase activity"/>
    <property type="evidence" value="ECO:0007669"/>
    <property type="project" value="UniProtKB-UniRule"/>
</dbReference>
<feature type="active site" evidence="13">
    <location>
        <position position="432"/>
    </location>
</feature>
<evidence type="ECO:0000256" key="8">
    <source>
        <dbReference type="ARBA" id="ARBA00047838"/>
    </source>
</evidence>
<dbReference type="PROSITE" id="PS51274">
    <property type="entry name" value="GATASE_COBBQ"/>
    <property type="match status" value="1"/>
</dbReference>
<evidence type="ECO:0000256" key="16">
    <source>
        <dbReference type="SAM" id="MobiDB-lite"/>
    </source>
</evidence>
<dbReference type="FunFam" id="3.40.50.880:FF:000036">
    <property type="entry name" value="Imidazole glycerol phosphate synthase hisHF"/>
    <property type="match status" value="1"/>
</dbReference>
<comment type="catalytic activity">
    <reaction evidence="9 12">
        <text>L-glutamine + H2O = L-glutamate + NH4(+)</text>
        <dbReference type="Rhea" id="RHEA:15889"/>
        <dbReference type="ChEBI" id="CHEBI:15377"/>
        <dbReference type="ChEBI" id="CHEBI:28938"/>
        <dbReference type="ChEBI" id="CHEBI:29985"/>
        <dbReference type="ChEBI" id="CHEBI:58359"/>
        <dbReference type="EC" id="3.5.1.2"/>
    </reaction>
</comment>